<reference evidence="7 8" key="1">
    <citation type="submission" date="2020-08" db="EMBL/GenBank/DDBJ databases">
        <title>Sequencing the genomes of 1000 actinobacteria strains.</title>
        <authorList>
            <person name="Klenk H.-P."/>
        </authorList>
    </citation>
    <scope>NUCLEOTIDE SEQUENCE [LARGE SCALE GENOMIC DNA]</scope>
    <source>
        <strain evidence="7 8">DSM 45584</strain>
    </source>
</reference>
<evidence type="ECO:0000313" key="7">
    <source>
        <dbReference type="EMBL" id="MBB5157658.1"/>
    </source>
</evidence>
<dbReference type="InterPro" id="IPR006139">
    <property type="entry name" value="D-isomer_2_OHA_DH_cat_dom"/>
</dbReference>
<dbReference type="PANTHER" id="PTHR42789:SF1">
    <property type="entry name" value="D-ISOMER SPECIFIC 2-HYDROXYACID DEHYDROGENASE FAMILY PROTEIN (AFU_ORTHOLOGUE AFUA_6G10090)"/>
    <property type="match status" value="1"/>
</dbReference>
<dbReference type="RefSeq" id="WP_184728533.1">
    <property type="nucleotide sequence ID" value="NZ_JACHIW010000001.1"/>
</dbReference>
<evidence type="ECO:0000259" key="6">
    <source>
        <dbReference type="Pfam" id="PF02826"/>
    </source>
</evidence>
<dbReference type="Proteomes" id="UP000584374">
    <property type="component" value="Unassembled WGS sequence"/>
</dbReference>
<dbReference type="Pfam" id="PF00389">
    <property type="entry name" value="2-Hacid_dh"/>
    <property type="match status" value="1"/>
</dbReference>
<proteinExistence type="inferred from homology"/>
<dbReference type="InterPro" id="IPR006140">
    <property type="entry name" value="D-isomer_DH_NAD-bd"/>
</dbReference>
<keyword evidence="8" id="KW-1185">Reference proteome</keyword>
<dbReference type="EMBL" id="JACHIW010000001">
    <property type="protein sequence ID" value="MBB5157658.1"/>
    <property type="molecule type" value="Genomic_DNA"/>
</dbReference>
<dbReference type="InterPro" id="IPR036291">
    <property type="entry name" value="NAD(P)-bd_dom_sf"/>
</dbReference>
<dbReference type="SUPFAM" id="SSF52283">
    <property type="entry name" value="Formate/glycerate dehydrogenase catalytic domain-like"/>
    <property type="match status" value="1"/>
</dbReference>
<evidence type="ECO:0000256" key="1">
    <source>
        <dbReference type="ARBA" id="ARBA00005854"/>
    </source>
</evidence>
<gene>
    <name evidence="7" type="ORF">BJ970_005192</name>
</gene>
<evidence type="ECO:0000313" key="8">
    <source>
        <dbReference type="Proteomes" id="UP000584374"/>
    </source>
</evidence>
<dbReference type="CDD" id="cd12173">
    <property type="entry name" value="PGDH_4"/>
    <property type="match status" value="1"/>
</dbReference>
<dbReference type="AlphaFoldDB" id="A0A840QFZ2"/>
<evidence type="ECO:0000259" key="5">
    <source>
        <dbReference type="Pfam" id="PF00389"/>
    </source>
</evidence>
<dbReference type="InterPro" id="IPR050857">
    <property type="entry name" value="D-2-hydroxyacid_DH"/>
</dbReference>
<dbReference type="Pfam" id="PF02826">
    <property type="entry name" value="2-Hacid_dh_C"/>
    <property type="match status" value="1"/>
</dbReference>
<dbReference type="EC" id="1.1.1.310" evidence="7"/>
<feature type="domain" description="D-isomer specific 2-hydroxyacid dehydrogenase NAD-binding" evidence="6">
    <location>
        <begin position="110"/>
        <end position="280"/>
    </location>
</feature>
<dbReference type="PROSITE" id="PS00671">
    <property type="entry name" value="D_2_HYDROXYACID_DH_3"/>
    <property type="match status" value="1"/>
</dbReference>
<evidence type="ECO:0000256" key="4">
    <source>
        <dbReference type="RuleBase" id="RU003719"/>
    </source>
</evidence>
<dbReference type="SUPFAM" id="SSF51735">
    <property type="entry name" value="NAD(P)-binding Rossmann-fold domains"/>
    <property type="match status" value="1"/>
</dbReference>
<comment type="caution">
    <text evidence="7">The sequence shown here is derived from an EMBL/GenBank/DDBJ whole genome shotgun (WGS) entry which is preliminary data.</text>
</comment>
<evidence type="ECO:0000256" key="2">
    <source>
        <dbReference type="ARBA" id="ARBA00023002"/>
    </source>
</evidence>
<dbReference type="EC" id="1.1.1.95" evidence="7"/>
<dbReference type="GO" id="GO:0004617">
    <property type="term" value="F:phosphoglycerate dehydrogenase activity"/>
    <property type="evidence" value="ECO:0007669"/>
    <property type="project" value="UniProtKB-EC"/>
</dbReference>
<dbReference type="GO" id="GO:0051287">
    <property type="term" value="F:NAD binding"/>
    <property type="evidence" value="ECO:0007669"/>
    <property type="project" value="InterPro"/>
</dbReference>
<organism evidence="7 8">
    <name type="scientific">Saccharopolyspora phatthalungensis</name>
    <dbReference type="NCBI Taxonomy" id="664693"/>
    <lineage>
        <taxon>Bacteria</taxon>
        <taxon>Bacillati</taxon>
        <taxon>Actinomycetota</taxon>
        <taxon>Actinomycetes</taxon>
        <taxon>Pseudonocardiales</taxon>
        <taxon>Pseudonocardiaceae</taxon>
        <taxon>Saccharopolyspora</taxon>
    </lineage>
</organism>
<keyword evidence="2 4" id="KW-0560">Oxidoreductase</keyword>
<dbReference type="PANTHER" id="PTHR42789">
    <property type="entry name" value="D-ISOMER SPECIFIC 2-HYDROXYACID DEHYDROGENASE FAMILY PROTEIN (AFU_ORTHOLOGUE AFUA_6G10090)"/>
    <property type="match status" value="1"/>
</dbReference>
<dbReference type="InterPro" id="IPR029753">
    <property type="entry name" value="D-isomer_DH_CS"/>
</dbReference>
<name>A0A840QFZ2_9PSEU</name>
<protein>
    <submittedName>
        <fullName evidence="7">D-3-phosphoglycerate dehydrogenase/(S)-sulfolactate dehydrogenase</fullName>
        <ecNumber evidence="7">1.1.1.310</ecNumber>
        <ecNumber evidence="7">1.1.1.95</ecNumber>
    </submittedName>
</protein>
<sequence length="322" mass="33409">MGDRIVVVEDVWGAALSDLARTHEVRRHPDAWIDPDMLRDAVSEATAVVVRNRAQVTEELLSAAPDLKIVARAGVGLDNIDVAAADRAGVVVSAALGANAVSVAEHTLLLALGVLREVVAHDRDVRAGGWERRAGVELSGKTWGLLGLGATGLAVANLLRGFGMRIIGHDPYVDPKDPRLGRVEAVGLDEVLARADVLSVHLPATAETKNLLDAALLGRMKPGAVLVNVGRGEVVDEAGLAAALRSGHLAGAGLDVRGTEPPGPSPLDEVGSVIYTPHIAGITVDSQERIVARLVDDIRAVLSGADARCSVGKLAGVRRGAA</sequence>
<dbReference type="PROSITE" id="PS00670">
    <property type="entry name" value="D_2_HYDROXYACID_DH_2"/>
    <property type="match status" value="1"/>
</dbReference>
<feature type="domain" description="D-isomer specific 2-hydroxyacid dehydrogenase catalytic" evidence="5">
    <location>
        <begin position="23"/>
        <end position="307"/>
    </location>
</feature>
<keyword evidence="3" id="KW-0520">NAD</keyword>
<evidence type="ECO:0000256" key="3">
    <source>
        <dbReference type="ARBA" id="ARBA00023027"/>
    </source>
</evidence>
<dbReference type="GO" id="GO:0102155">
    <property type="term" value="F:S-sulfolactate dehydrogenase activity"/>
    <property type="evidence" value="ECO:0007669"/>
    <property type="project" value="UniProtKB-EC"/>
</dbReference>
<comment type="similarity">
    <text evidence="1 4">Belongs to the D-isomer specific 2-hydroxyacid dehydrogenase family.</text>
</comment>
<accession>A0A840QFZ2</accession>
<dbReference type="Gene3D" id="3.40.50.720">
    <property type="entry name" value="NAD(P)-binding Rossmann-like Domain"/>
    <property type="match status" value="2"/>
</dbReference>